<dbReference type="Proteomes" id="UP001307889">
    <property type="component" value="Chromosome 4"/>
</dbReference>
<gene>
    <name evidence="1" type="ORF">NTJ_06048</name>
</gene>
<reference evidence="1 2" key="1">
    <citation type="submission" date="2023-09" db="EMBL/GenBank/DDBJ databases">
        <title>Nesidiocoris tenuis whole genome shotgun sequence.</title>
        <authorList>
            <person name="Shibata T."/>
            <person name="Shimoda M."/>
            <person name="Kobayashi T."/>
            <person name="Uehara T."/>
        </authorList>
    </citation>
    <scope>NUCLEOTIDE SEQUENCE [LARGE SCALE GENOMIC DNA]</scope>
    <source>
        <strain evidence="1 2">Japan</strain>
    </source>
</reference>
<evidence type="ECO:0000313" key="1">
    <source>
        <dbReference type="EMBL" id="BES93239.1"/>
    </source>
</evidence>
<accession>A0ABN7APN2</accession>
<protein>
    <submittedName>
        <fullName evidence="1">Uncharacterized protein</fullName>
    </submittedName>
</protein>
<dbReference type="EMBL" id="AP028912">
    <property type="protein sequence ID" value="BES93239.1"/>
    <property type="molecule type" value="Genomic_DNA"/>
</dbReference>
<organism evidence="1 2">
    <name type="scientific">Nesidiocoris tenuis</name>
    <dbReference type="NCBI Taxonomy" id="355587"/>
    <lineage>
        <taxon>Eukaryota</taxon>
        <taxon>Metazoa</taxon>
        <taxon>Ecdysozoa</taxon>
        <taxon>Arthropoda</taxon>
        <taxon>Hexapoda</taxon>
        <taxon>Insecta</taxon>
        <taxon>Pterygota</taxon>
        <taxon>Neoptera</taxon>
        <taxon>Paraneoptera</taxon>
        <taxon>Hemiptera</taxon>
        <taxon>Heteroptera</taxon>
        <taxon>Panheteroptera</taxon>
        <taxon>Cimicomorpha</taxon>
        <taxon>Miridae</taxon>
        <taxon>Dicyphina</taxon>
        <taxon>Nesidiocoris</taxon>
    </lineage>
</organism>
<proteinExistence type="predicted"/>
<keyword evidence="2" id="KW-1185">Reference proteome</keyword>
<sequence length="142" mass="16057">MSIQLSSDMEFVAEQENRPESFESYQSHRRLSSCPNFLACLAKTRCQLKNVNRCSLCSTLVVADKSCSPRIHRNPYLLPTLLGIPYAGKETFEGEPHTVGKLRLNRLGDIYPSCYNFPENSSGRTQYVESTLSMLSSQKWAV</sequence>
<name>A0ABN7APN2_9HEMI</name>
<evidence type="ECO:0000313" key="2">
    <source>
        <dbReference type="Proteomes" id="UP001307889"/>
    </source>
</evidence>